<name>A0A6P8P705_GEOSA</name>
<dbReference type="OrthoDB" id="6275292at2759"/>
<dbReference type="Proteomes" id="UP000515159">
    <property type="component" value="Chromosome 12"/>
</dbReference>
<evidence type="ECO:0000313" key="2">
    <source>
        <dbReference type="RefSeq" id="XP_033771261.1"/>
    </source>
</evidence>
<dbReference type="InterPro" id="IPR033557">
    <property type="entry name" value="CIMAP2"/>
</dbReference>
<dbReference type="FunCoup" id="A0A6P8P705">
    <property type="interactions" value="12"/>
</dbReference>
<sequence length="385" mass="43887">MEVKRFRGAPFGTQAVRFHSSLHPKRKNCYYLQPPYCLKAIAELEKCFAPGLYNVATGDFICCVPQKGIGLQMEKRRDEESMKSVQLAYASYREMWKKQQILKEKMGPGKYEFKDFLELQKTRPSSIRGLCSAGEERFREPYQFCIPGPGTYGNPYMILEEKAMQSGSSRGIMDSKTKKCQLFTKGSSLGPGTYSLKNLLDEYLSRVVSKRGPYETFTEDRSKPISHGYFAAPKRLSDCGPYEFKNFMDEMKSKEKSIHGKFAKATRDQQFRSEGPGPAAHNITSFFPDKTQNFMPFCSSAKRSLSFPSNNPVGVGRYNIAKPMLDKSDTCCKAEFMSKSGRYLSNLKQDKYWEERLRPTNIPLEERVFLVPPDEFSSATPIQCA</sequence>
<dbReference type="InParanoid" id="A0A6P8P705"/>
<dbReference type="CTD" id="163747"/>
<evidence type="ECO:0000313" key="1">
    <source>
        <dbReference type="Proteomes" id="UP000515159"/>
    </source>
</evidence>
<organism evidence="1 2">
    <name type="scientific">Geotrypetes seraphini</name>
    <name type="common">Gaboon caecilian</name>
    <name type="synonym">Caecilia seraphini</name>
    <dbReference type="NCBI Taxonomy" id="260995"/>
    <lineage>
        <taxon>Eukaryota</taxon>
        <taxon>Metazoa</taxon>
        <taxon>Chordata</taxon>
        <taxon>Craniata</taxon>
        <taxon>Vertebrata</taxon>
        <taxon>Euteleostomi</taxon>
        <taxon>Amphibia</taxon>
        <taxon>Gymnophiona</taxon>
        <taxon>Geotrypetes</taxon>
    </lineage>
</organism>
<accession>A0A6P8P705</accession>
<gene>
    <name evidence="2" type="primary">LEXM</name>
</gene>
<dbReference type="KEGG" id="gsh:117346071"/>
<proteinExistence type="predicted"/>
<protein>
    <submittedName>
        <fullName evidence="2">Lymphocyte expansion molecule isoform X1</fullName>
    </submittedName>
</protein>
<dbReference type="AlphaFoldDB" id="A0A6P8P705"/>
<dbReference type="PANTHER" id="PTHR34914">
    <property type="entry name" value="LYMPHOCYTE EXPANSION MOLECULE"/>
    <property type="match status" value="1"/>
</dbReference>
<dbReference type="GeneID" id="117346071"/>
<dbReference type="RefSeq" id="XP_033771261.1">
    <property type="nucleotide sequence ID" value="XM_033915370.1"/>
</dbReference>
<reference evidence="2" key="1">
    <citation type="submission" date="2025-08" db="UniProtKB">
        <authorList>
            <consortium name="RefSeq"/>
        </authorList>
    </citation>
    <scope>IDENTIFICATION</scope>
</reference>
<dbReference type="PANTHER" id="PTHR34914:SF1">
    <property type="entry name" value="LYMPHOCYTE EXPANSION MOLECULE"/>
    <property type="match status" value="1"/>
</dbReference>
<keyword evidence="1" id="KW-1185">Reference proteome</keyword>